<organism evidence="2 3">
    <name type="scientific">Corynebacterium zhongnanshanii</name>
    <dbReference type="NCBI Taxonomy" id="2768834"/>
    <lineage>
        <taxon>Bacteria</taxon>
        <taxon>Bacillati</taxon>
        <taxon>Actinomycetota</taxon>
        <taxon>Actinomycetes</taxon>
        <taxon>Mycobacteriales</taxon>
        <taxon>Corynebacteriaceae</taxon>
        <taxon>Corynebacterium</taxon>
    </lineage>
</organism>
<proteinExistence type="predicted"/>
<reference evidence="2 3" key="1">
    <citation type="submission" date="2019-10" db="EMBL/GenBank/DDBJ databases">
        <title>Corynebacterium sp novel species isolated from the respiratory tract of Marmot.</title>
        <authorList>
            <person name="Zhang G."/>
        </authorList>
    </citation>
    <scope>NUCLEOTIDE SEQUENCE [LARGE SCALE GENOMIC DNA]</scope>
    <source>
        <strain evidence="2 3">336</strain>
    </source>
</reference>
<dbReference type="RefSeq" id="WP_151844870.1">
    <property type="nucleotide sequence ID" value="NZ_WBZJ01000004.1"/>
</dbReference>
<keyword evidence="1" id="KW-1133">Transmembrane helix</keyword>
<accession>A0ABQ6VC52</accession>
<keyword evidence="1" id="KW-0472">Membrane</keyword>
<sequence length="406" mass="44558">MMLRHKLTRRQRLIALSVVVALGLVIGGVYIWSSGPEKVPVPESDSATARTFVGISMETALPLNRSDKNNVFWSAEDGSGGRVHSIAPTYFPSIERIDDGFIAPDRDSIVIYDDKLNERNRFEVPDLGAGMQSFSKSSNNGQYAAFVFYESPADGDVKSQVVVANSEESRTTDLPRDIDGLTMCDDGTVRWVEFDPKNEKDKFGEGSLKVTSWGQEGEPTTIELANSFPSRPTDANLLPCGSGKGYILATDADGKRLAFPVLEGEQGLHIGSPGTIVDVEYPSLSRFDVVQGDVFYSLDGESFLTATDLNTGKLIYKHQLDVKGPNPVSVTYDNGKAFVVARPTEFDNGQAILPVDLKNPECVGELIRLRGYNEIPKKAYVKRFGESFMVVMNVLPVDKDYTVRCS</sequence>
<evidence type="ECO:0008006" key="4">
    <source>
        <dbReference type="Google" id="ProtNLM"/>
    </source>
</evidence>
<dbReference type="SUPFAM" id="SSF50969">
    <property type="entry name" value="YVTN repeat-like/Quinoprotein amine dehydrogenase"/>
    <property type="match status" value="1"/>
</dbReference>
<gene>
    <name evidence="2" type="ORF">F8377_09610</name>
</gene>
<keyword evidence="1" id="KW-0812">Transmembrane</keyword>
<dbReference type="InterPro" id="IPR015943">
    <property type="entry name" value="WD40/YVTN_repeat-like_dom_sf"/>
</dbReference>
<feature type="transmembrane region" description="Helical" evidence="1">
    <location>
        <begin position="12"/>
        <end position="32"/>
    </location>
</feature>
<evidence type="ECO:0000256" key="1">
    <source>
        <dbReference type="SAM" id="Phobius"/>
    </source>
</evidence>
<keyword evidence="3" id="KW-1185">Reference proteome</keyword>
<dbReference type="InterPro" id="IPR011044">
    <property type="entry name" value="Quino_amine_DH_bsu"/>
</dbReference>
<name>A0ABQ6VC52_9CORY</name>
<protein>
    <recommendedName>
        <fullName evidence="4">Secreted protein</fullName>
    </recommendedName>
</protein>
<dbReference type="Proteomes" id="UP000436181">
    <property type="component" value="Unassembled WGS sequence"/>
</dbReference>
<dbReference type="Gene3D" id="2.130.10.10">
    <property type="entry name" value="YVTN repeat-like/Quinoprotein amine dehydrogenase"/>
    <property type="match status" value="1"/>
</dbReference>
<evidence type="ECO:0000313" key="2">
    <source>
        <dbReference type="EMBL" id="KAB3519234.1"/>
    </source>
</evidence>
<evidence type="ECO:0000313" key="3">
    <source>
        <dbReference type="Proteomes" id="UP000436181"/>
    </source>
</evidence>
<dbReference type="EMBL" id="WBZJ01000004">
    <property type="protein sequence ID" value="KAB3519234.1"/>
    <property type="molecule type" value="Genomic_DNA"/>
</dbReference>
<comment type="caution">
    <text evidence="2">The sequence shown here is derived from an EMBL/GenBank/DDBJ whole genome shotgun (WGS) entry which is preliminary data.</text>
</comment>